<comment type="caution">
    <text evidence="3">The sequence shown here is derived from an EMBL/GenBank/DDBJ whole genome shotgun (WGS) entry which is preliminary data.</text>
</comment>
<gene>
    <name evidence="3" type="ORF">BaRGS_00009027</name>
</gene>
<feature type="region of interest" description="Disordered" evidence="1">
    <location>
        <begin position="121"/>
        <end position="147"/>
    </location>
</feature>
<dbReference type="AlphaFoldDB" id="A0ABD0LK71"/>
<feature type="compositionally biased region" description="Polar residues" evidence="1">
    <location>
        <begin position="406"/>
        <end position="418"/>
    </location>
</feature>
<sequence length="487" mass="52688">MISYEELSEVNIYGRRSGSGGSEGAAGGQVKGSSCGRREVERNLQLSAVLFFQETAKALFNMAGIVLVVMMSLKSVIVALSGALDFAFQSERCECNACAYQAGATGQQCTNSSSANIIPISQENGTSSSSQACSTLPPSSISRAASNSSAQTTVTNTAVMPAEAAAPSKVGASKEKAQMSLEDAIDCDSVRGVFGWTTLDGVNVPYIIRKYRKFVAVRIVEKKMLSKYPNSFPDELGKKEPLVSYFVTEAEANLLNEINTVHCSFEYGHQPFTTKDLIVDLVEFEEFYNLVKKTFPEDVLASMTGDGDEAGVDEKKRQLSKLCGWMQINNTRTCCSCAFATAGQNVEAVVPVPQAVHMNTANHNRDRAVPVHMNTVSHIRDAVVPVELNPACQDAATRLADPHKTASPQSRPKTTATSDGHLKLVADITAVLVHNKSISCLVRNSPERRGKFCLVEAVSKLYFPHCKLGEFVHALQNVLKLDLPFVL</sequence>
<feature type="region of interest" description="Disordered" evidence="1">
    <location>
        <begin position="399"/>
        <end position="418"/>
    </location>
</feature>
<protein>
    <submittedName>
        <fullName evidence="3">Uncharacterized protein</fullName>
    </submittedName>
</protein>
<dbReference type="Proteomes" id="UP001519460">
    <property type="component" value="Unassembled WGS sequence"/>
</dbReference>
<keyword evidence="2" id="KW-0812">Transmembrane</keyword>
<feature type="transmembrane region" description="Helical" evidence="2">
    <location>
        <begin position="59"/>
        <end position="84"/>
    </location>
</feature>
<feature type="compositionally biased region" description="Polar residues" evidence="1">
    <location>
        <begin position="121"/>
        <end position="138"/>
    </location>
</feature>
<keyword evidence="4" id="KW-1185">Reference proteome</keyword>
<name>A0ABD0LK71_9CAEN</name>
<evidence type="ECO:0000313" key="3">
    <source>
        <dbReference type="EMBL" id="KAK7499686.1"/>
    </source>
</evidence>
<evidence type="ECO:0000256" key="1">
    <source>
        <dbReference type="SAM" id="MobiDB-lite"/>
    </source>
</evidence>
<proteinExistence type="predicted"/>
<keyword evidence="2" id="KW-1133">Transmembrane helix</keyword>
<evidence type="ECO:0000313" key="4">
    <source>
        <dbReference type="Proteomes" id="UP001519460"/>
    </source>
</evidence>
<keyword evidence="2" id="KW-0472">Membrane</keyword>
<evidence type="ECO:0000256" key="2">
    <source>
        <dbReference type="SAM" id="Phobius"/>
    </source>
</evidence>
<organism evidence="3 4">
    <name type="scientific">Batillaria attramentaria</name>
    <dbReference type="NCBI Taxonomy" id="370345"/>
    <lineage>
        <taxon>Eukaryota</taxon>
        <taxon>Metazoa</taxon>
        <taxon>Spiralia</taxon>
        <taxon>Lophotrochozoa</taxon>
        <taxon>Mollusca</taxon>
        <taxon>Gastropoda</taxon>
        <taxon>Caenogastropoda</taxon>
        <taxon>Sorbeoconcha</taxon>
        <taxon>Cerithioidea</taxon>
        <taxon>Batillariidae</taxon>
        <taxon>Batillaria</taxon>
    </lineage>
</organism>
<reference evidence="3 4" key="1">
    <citation type="journal article" date="2023" name="Sci. Data">
        <title>Genome assembly of the Korean intertidal mud-creeper Batillaria attramentaria.</title>
        <authorList>
            <person name="Patra A.K."/>
            <person name="Ho P.T."/>
            <person name="Jun S."/>
            <person name="Lee S.J."/>
            <person name="Kim Y."/>
            <person name="Won Y.J."/>
        </authorList>
    </citation>
    <scope>NUCLEOTIDE SEQUENCE [LARGE SCALE GENOMIC DNA]</scope>
    <source>
        <strain evidence="3">Wonlab-2016</strain>
    </source>
</reference>
<accession>A0ABD0LK71</accession>
<dbReference type="EMBL" id="JACVVK020000042">
    <property type="protein sequence ID" value="KAK7499686.1"/>
    <property type="molecule type" value="Genomic_DNA"/>
</dbReference>